<dbReference type="Gene3D" id="1.20.1110.10">
    <property type="entry name" value="Calcium-transporting ATPase, transmembrane domain"/>
    <property type="match status" value="1"/>
</dbReference>
<dbReference type="PRINTS" id="PR00348">
    <property type="entry name" value="UBIQUITIN"/>
</dbReference>
<keyword evidence="2" id="KW-0833">Ubl conjugation pathway</keyword>
<organism evidence="5 6">
    <name type="scientific">Papaver somniferum</name>
    <name type="common">Opium poppy</name>
    <dbReference type="NCBI Taxonomy" id="3469"/>
    <lineage>
        <taxon>Eukaryota</taxon>
        <taxon>Viridiplantae</taxon>
        <taxon>Streptophyta</taxon>
        <taxon>Embryophyta</taxon>
        <taxon>Tracheophyta</taxon>
        <taxon>Spermatophyta</taxon>
        <taxon>Magnoliopsida</taxon>
        <taxon>Ranunculales</taxon>
        <taxon>Papaveraceae</taxon>
        <taxon>Papaveroideae</taxon>
        <taxon>Papaver</taxon>
    </lineage>
</organism>
<feature type="region of interest" description="Disordered" evidence="3">
    <location>
        <begin position="340"/>
        <end position="384"/>
    </location>
</feature>
<dbReference type="SUPFAM" id="SSF54236">
    <property type="entry name" value="Ubiquitin-like"/>
    <property type="match status" value="1"/>
</dbReference>
<name>A0A4Y7JFS2_PAPSO</name>
<dbReference type="PROSITE" id="PS50053">
    <property type="entry name" value="UBIQUITIN_2"/>
    <property type="match status" value="1"/>
</dbReference>
<evidence type="ECO:0000313" key="5">
    <source>
        <dbReference type="EMBL" id="RZC59923.1"/>
    </source>
</evidence>
<dbReference type="Proteomes" id="UP000316621">
    <property type="component" value="Chromosome 5"/>
</dbReference>
<dbReference type="InterPro" id="IPR019956">
    <property type="entry name" value="Ubiquitin_dom"/>
</dbReference>
<gene>
    <name evidence="5" type="ORF">C5167_021684</name>
</gene>
<dbReference type="InterPro" id="IPR023214">
    <property type="entry name" value="HAD_sf"/>
</dbReference>
<dbReference type="InterPro" id="IPR029071">
    <property type="entry name" value="Ubiquitin-like_domsf"/>
</dbReference>
<dbReference type="STRING" id="3469.A0A4Y7JFS2"/>
<evidence type="ECO:0000313" key="6">
    <source>
        <dbReference type="Proteomes" id="UP000316621"/>
    </source>
</evidence>
<accession>A0A4Y7JFS2</accession>
<dbReference type="Gene3D" id="3.40.1110.10">
    <property type="entry name" value="Calcium-transporting ATPase, cytoplasmic domain N"/>
    <property type="match status" value="1"/>
</dbReference>
<dbReference type="EMBL" id="CM010719">
    <property type="protein sequence ID" value="RZC59923.1"/>
    <property type="molecule type" value="Genomic_DNA"/>
</dbReference>
<evidence type="ECO:0000256" key="2">
    <source>
        <dbReference type="ARBA" id="ARBA00022786"/>
    </source>
</evidence>
<dbReference type="InterPro" id="IPR038738">
    <property type="entry name" value="Nedd8-like"/>
</dbReference>
<evidence type="ECO:0000256" key="1">
    <source>
        <dbReference type="ARBA" id="ARBA00022499"/>
    </source>
</evidence>
<dbReference type="InterPro" id="IPR016095">
    <property type="entry name" value="Ribosomal_uL1_3-a/b-sand"/>
</dbReference>
<dbReference type="Gene3D" id="3.40.50.1000">
    <property type="entry name" value="HAD superfamily/HAD-like"/>
    <property type="match status" value="1"/>
</dbReference>
<dbReference type="Gene3D" id="3.10.20.90">
    <property type="entry name" value="Phosphatidylinositol 3-kinase Catalytic Subunit, Chain A, domain 1"/>
    <property type="match status" value="1"/>
</dbReference>
<dbReference type="FunFam" id="3.10.20.90:FF:000023">
    <property type="entry name" value="NEDD8 protein"/>
    <property type="match status" value="1"/>
</dbReference>
<reference evidence="5 6" key="1">
    <citation type="journal article" date="2018" name="Science">
        <title>The opium poppy genome and morphinan production.</title>
        <authorList>
            <person name="Guo L."/>
            <person name="Winzer T."/>
            <person name="Yang X."/>
            <person name="Li Y."/>
            <person name="Ning Z."/>
            <person name="He Z."/>
            <person name="Teodor R."/>
            <person name="Lu Y."/>
            <person name="Bowser T.A."/>
            <person name="Graham I.A."/>
            <person name="Ye K."/>
        </authorList>
    </citation>
    <scope>NUCLEOTIDE SEQUENCE [LARGE SCALE GENOMIC DNA]</scope>
    <source>
        <strain evidence="6">cv. HN1</strain>
        <tissue evidence="5">Leaves</tissue>
    </source>
</reference>
<protein>
    <recommendedName>
        <fullName evidence="4">Ubiquitin-like domain-containing protein</fullName>
    </recommendedName>
</protein>
<dbReference type="SMART" id="SM00213">
    <property type="entry name" value="UBQ"/>
    <property type="match status" value="1"/>
</dbReference>
<dbReference type="GO" id="GO:0000166">
    <property type="term" value="F:nucleotide binding"/>
    <property type="evidence" value="ECO:0007669"/>
    <property type="project" value="InterPro"/>
</dbReference>
<keyword evidence="1" id="KW-1017">Isopeptide bond</keyword>
<feature type="domain" description="Ubiquitin-like" evidence="4">
    <location>
        <begin position="15"/>
        <end position="90"/>
    </location>
</feature>
<dbReference type="InterPro" id="IPR000626">
    <property type="entry name" value="Ubiquitin-like_dom"/>
</dbReference>
<keyword evidence="6" id="KW-1185">Reference proteome</keyword>
<dbReference type="Gramene" id="RZC59923">
    <property type="protein sequence ID" value="RZC59923"/>
    <property type="gene ID" value="C5167_021684"/>
</dbReference>
<dbReference type="Pfam" id="PF00240">
    <property type="entry name" value="ubiquitin"/>
    <property type="match status" value="1"/>
</dbReference>
<sequence length="430" mass="47719">MGSTLHLILRLRGGTMIKVKTLTGKEIEIDIEPTDTIDIIKERVEEKEGIPPVQQRLICAGKQLADDKTAKDYNIEGGCVLHLVLALRGDVPSKLVKVETPHSNYGGGMVPGPAGIGYPPRLHLLQLRNGSAASRLAAMMTQKISLEYMDVEGVKKLNKNKKLVKKLARTRSSMDAFSGFDPKIVANLNERQITSISTEYGIKLSRNTHSCAHSFIRYACNWLSLPDAITKQTTVVEEMAGMDILCSDKTGTLSRLTVDRSLFLVFSKNIDRHTVVLLAARALRLENRDAIDTAIINMVADPKEAHGNITLVHFIPFNPVEKRTSITYIDSEGNWHRANSPYSFPPPGMIKDRSKKPPPAQKGESQDATGPAANTRKRDRSKVSSTSIQLRFSIVEIEIKQSARNTLKTLKKDCFRELQLCSLISQTDCF</sequence>
<dbReference type="Gene3D" id="3.40.50.790">
    <property type="match status" value="1"/>
</dbReference>
<evidence type="ECO:0000256" key="3">
    <source>
        <dbReference type="SAM" id="MobiDB-lite"/>
    </source>
</evidence>
<dbReference type="InterPro" id="IPR023299">
    <property type="entry name" value="ATPase_P-typ_cyto_dom_N"/>
</dbReference>
<dbReference type="CDD" id="cd01806">
    <property type="entry name" value="Ubl_NEDD8"/>
    <property type="match status" value="1"/>
</dbReference>
<proteinExistence type="predicted"/>
<dbReference type="AlphaFoldDB" id="A0A4Y7JFS2"/>
<evidence type="ECO:0000259" key="4">
    <source>
        <dbReference type="PROSITE" id="PS50053"/>
    </source>
</evidence>
<dbReference type="PANTHER" id="PTHR42861">
    <property type="entry name" value="CALCIUM-TRANSPORTING ATPASE"/>
    <property type="match status" value="1"/>
</dbReference>